<keyword evidence="2" id="KW-1185">Reference proteome</keyword>
<gene>
    <name evidence="1" type="ORF">PPRIM_AZ9-3.1.T0460199</name>
</gene>
<dbReference type="EMBL" id="CAJJDM010000046">
    <property type="protein sequence ID" value="CAD8070907.1"/>
    <property type="molecule type" value="Genomic_DNA"/>
</dbReference>
<sequence length="180" mass="21187">MNFNRQELLNLQNRIFNRPKRLNSVYVAPTLDDIGILAELPNNKVSNLGFKQQSALRTQLKKYRNLFLYDKKLFRNRKESKDFKENAENKGSIHYINSSKQSSQPLWEDDMKITKLSIMKSEILRNKIPDIPKHINNNSQQNCPRRLSHINPEPIQFKNLVVLPSIRGWDNNNQNSQRSN</sequence>
<reference evidence="1" key="1">
    <citation type="submission" date="2021-01" db="EMBL/GenBank/DDBJ databases">
        <authorList>
            <consortium name="Genoscope - CEA"/>
            <person name="William W."/>
        </authorList>
    </citation>
    <scope>NUCLEOTIDE SEQUENCE</scope>
</reference>
<dbReference type="Proteomes" id="UP000688137">
    <property type="component" value="Unassembled WGS sequence"/>
</dbReference>
<evidence type="ECO:0000313" key="1">
    <source>
        <dbReference type="EMBL" id="CAD8070907.1"/>
    </source>
</evidence>
<dbReference type="AlphaFoldDB" id="A0A8S1LTW2"/>
<comment type="caution">
    <text evidence="1">The sequence shown here is derived from an EMBL/GenBank/DDBJ whole genome shotgun (WGS) entry which is preliminary data.</text>
</comment>
<accession>A0A8S1LTW2</accession>
<protein>
    <submittedName>
        <fullName evidence="1">Uncharacterized protein</fullName>
    </submittedName>
</protein>
<name>A0A8S1LTW2_PARPR</name>
<dbReference type="OMA" id="NKGSIHH"/>
<organism evidence="1 2">
    <name type="scientific">Paramecium primaurelia</name>
    <dbReference type="NCBI Taxonomy" id="5886"/>
    <lineage>
        <taxon>Eukaryota</taxon>
        <taxon>Sar</taxon>
        <taxon>Alveolata</taxon>
        <taxon>Ciliophora</taxon>
        <taxon>Intramacronucleata</taxon>
        <taxon>Oligohymenophorea</taxon>
        <taxon>Peniculida</taxon>
        <taxon>Parameciidae</taxon>
        <taxon>Paramecium</taxon>
    </lineage>
</organism>
<evidence type="ECO:0000313" key="2">
    <source>
        <dbReference type="Proteomes" id="UP000688137"/>
    </source>
</evidence>
<proteinExistence type="predicted"/>